<organism evidence="1 2">
    <name type="scientific">Kocuria oceani</name>
    <dbReference type="NCBI Taxonomy" id="988827"/>
    <lineage>
        <taxon>Bacteria</taxon>
        <taxon>Bacillati</taxon>
        <taxon>Actinomycetota</taxon>
        <taxon>Actinomycetes</taxon>
        <taxon>Micrococcales</taxon>
        <taxon>Micrococcaceae</taxon>
        <taxon>Kocuria</taxon>
    </lineage>
</organism>
<proteinExistence type="predicted"/>
<keyword evidence="2" id="KW-1185">Reference proteome</keyword>
<dbReference type="RefSeq" id="WP_277552084.1">
    <property type="nucleotide sequence ID" value="NZ_JARAMH010000019.1"/>
</dbReference>
<reference evidence="2" key="1">
    <citation type="journal article" date="2019" name="Int. J. Syst. Evol. Microbiol.">
        <title>The Global Catalogue of Microorganisms (GCM) 10K type strain sequencing project: providing services to taxonomists for standard genome sequencing and annotation.</title>
        <authorList>
            <consortium name="The Broad Institute Genomics Platform"/>
            <consortium name="The Broad Institute Genome Sequencing Center for Infectious Disease"/>
            <person name="Wu L."/>
            <person name="Ma J."/>
        </authorList>
    </citation>
    <scope>NUCLEOTIDE SEQUENCE [LARGE SCALE GENOMIC DNA]</scope>
    <source>
        <strain evidence="2">CGMCC 4.6946</strain>
    </source>
</reference>
<accession>A0ABV9TPS4</accession>
<gene>
    <name evidence="1" type="ORF">ACFPCS_18520</name>
</gene>
<protein>
    <submittedName>
        <fullName evidence="1">Uncharacterized protein</fullName>
    </submittedName>
</protein>
<evidence type="ECO:0000313" key="1">
    <source>
        <dbReference type="EMBL" id="MFC4905561.1"/>
    </source>
</evidence>
<dbReference type="EMBL" id="JBHSIW010000028">
    <property type="protein sequence ID" value="MFC4905561.1"/>
    <property type="molecule type" value="Genomic_DNA"/>
</dbReference>
<sequence>MLKSETGHAKRAIARLGLEVQRHYANETGALSYFAGQLNVEQRVYVTDYLIDVMGTLDSSLGDMDTCLSQYKQKRETEEFQRKSRIDPSSSQIYVSGPNKNEEDARFYREMLEEQFFFKFGGVIDLLASVVVMVSGVGLDVRKCSYHELKPKGRMEEQASKPANRLGLSLDEEVRESQLSVLRSLHSAIVADGEADWFSWVLDRRNQMVHRAQGVGFILIRQGKVKGQVDFVDLPPKYPQEGMISAYKKARGVKGSFIPEDIQDVMHECHARLCHILIAVIDACVSICAQRGSRDLNIDQQAAQWPLEDRADYNFNGFNPNQSIVKGIEKADTAVGTGSLIDRVQGASAIFTNE</sequence>
<evidence type="ECO:0000313" key="2">
    <source>
        <dbReference type="Proteomes" id="UP001595797"/>
    </source>
</evidence>
<dbReference type="Proteomes" id="UP001595797">
    <property type="component" value="Unassembled WGS sequence"/>
</dbReference>
<comment type="caution">
    <text evidence="1">The sequence shown here is derived from an EMBL/GenBank/DDBJ whole genome shotgun (WGS) entry which is preliminary data.</text>
</comment>
<name>A0ABV9TPS4_9MICC</name>